<dbReference type="InterPro" id="IPR050271">
    <property type="entry name" value="UDP-glycosyltransferase"/>
</dbReference>
<evidence type="ECO:0000313" key="6">
    <source>
        <dbReference type="EMBL" id="CAG7822990.1"/>
    </source>
</evidence>
<comment type="caution">
    <text evidence="6">The sequence shown here is derived from an EMBL/GenBank/DDBJ whole genome shotgun (WGS) entry which is preliminary data.</text>
</comment>
<evidence type="ECO:0000256" key="4">
    <source>
        <dbReference type="RuleBase" id="RU003718"/>
    </source>
</evidence>
<reference evidence="6" key="1">
    <citation type="submission" date="2021-06" db="EMBL/GenBank/DDBJ databases">
        <authorList>
            <person name="Hodson N. C."/>
            <person name="Mongue J. A."/>
            <person name="Jaron S. K."/>
        </authorList>
    </citation>
    <scope>NUCLEOTIDE SEQUENCE</scope>
</reference>
<dbReference type="FunFam" id="3.40.50.2000:FF:000021">
    <property type="entry name" value="UDP-glucuronosyltransferase"/>
    <property type="match status" value="1"/>
</dbReference>
<evidence type="ECO:0000256" key="1">
    <source>
        <dbReference type="ARBA" id="ARBA00009995"/>
    </source>
</evidence>
<comment type="catalytic activity">
    <reaction evidence="5">
        <text>glucuronate acceptor + UDP-alpha-D-glucuronate = acceptor beta-D-glucuronoside + UDP + H(+)</text>
        <dbReference type="Rhea" id="RHEA:21032"/>
        <dbReference type="ChEBI" id="CHEBI:15378"/>
        <dbReference type="ChEBI" id="CHEBI:58052"/>
        <dbReference type="ChEBI" id="CHEBI:58223"/>
        <dbReference type="ChEBI" id="CHEBI:132367"/>
        <dbReference type="ChEBI" id="CHEBI:132368"/>
        <dbReference type="EC" id="2.4.1.17"/>
    </reaction>
</comment>
<dbReference type="PANTHER" id="PTHR48043:SF145">
    <property type="entry name" value="FI06409P-RELATED"/>
    <property type="match status" value="1"/>
</dbReference>
<dbReference type="InterPro" id="IPR035595">
    <property type="entry name" value="UDP_glycos_trans_CS"/>
</dbReference>
<evidence type="ECO:0000256" key="3">
    <source>
        <dbReference type="ARBA" id="ARBA00022679"/>
    </source>
</evidence>
<keyword evidence="3 4" id="KW-0808">Transferase</keyword>
<name>A0A8J2PV54_9HEXA</name>
<dbReference type="Proteomes" id="UP000708208">
    <property type="component" value="Unassembled WGS sequence"/>
</dbReference>
<dbReference type="EMBL" id="CAJVCH010528035">
    <property type="protein sequence ID" value="CAG7822990.1"/>
    <property type="molecule type" value="Genomic_DNA"/>
</dbReference>
<dbReference type="PROSITE" id="PS00375">
    <property type="entry name" value="UDPGT"/>
    <property type="match status" value="1"/>
</dbReference>
<dbReference type="GO" id="GO:0016020">
    <property type="term" value="C:membrane"/>
    <property type="evidence" value="ECO:0007669"/>
    <property type="project" value="UniProtKB-SubCell"/>
</dbReference>
<keyword evidence="7" id="KW-1185">Reference proteome</keyword>
<dbReference type="AlphaFoldDB" id="A0A8J2PV54"/>
<evidence type="ECO:0000256" key="2">
    <source>
        <dbReference type="ARBA" id="ARBA00022676"/>
    </source>
</evidence>
<dbReference type="CDD" id="cd03784">
    <property type="entry name" value="GT1_Gtf-like"/>
    <property type="match status" value="1"/>
</dbReference>
<protein>
    <recommendedName>
        <fullName evidence="5">UDP-glucuronosyltransferase</fullName>
        <ecNumber evidence="5">2.4.1.17</ecNumber>
    </recommendedName>
</protein>
<organism evidence="6 7">
    <name type="scientific">Allacma fusca</name>
    <dbReference type="NCBI Taxonomy" id="39272"/>
    <lineage>
        <taxon>Eukaryota</taxon>
        <taxon>Metazoa</taxon>
        <taxon>Ecdysozoa</taxon>
        <taxon>Arthropoda</taxon>
        <taxon>Hexapoda</taxon>
        <taxon>Collembola</taxon>
        <taxon>Symphypleona</taxon>
        <taxon>Sminthuridae</taxon>
        <taxon>Allacma</taxon>
    </lineage>
</organism>
<accession>A0A8J2PV54</accession>
<comment type="subcellular location">
    <subcellularLocation>
        <location evidence="5">Membrane</location>
        <topology evidence="5">Single-pass membrane protein</topology>
    </subcellularLocation>
</comment>
<evidence type="ECO:0000256" key="5">
    <source>
        <dbReference type="RuleBase" id="RU362059"/>
    </source>
</evidence>
<dbReference type="GO" id="GO:0015020">
    <property type="term" value="F:glucuronosyltransferase activity"/>
    <property type="evidence" value="ECO:0007669"/>
    <property type="project" value="UniProtKB-EC"/>
</dbReference>
<proteinExistence type="inferred from homology"/>
<dbReference type="InterPro" id="IPR002213">
    <property type="entry name" value="UDP_glucos_trans"/>
</dbReference>
<sequence length="197" mass="21698">MSSLGEAGIELGGMHVKESNGTLPKEMEDFISGADKFVYISFGSIFKVSKLPNETQQTLFDAIASIPDTRFLWKWEGKLPENLPKNALAKNWFPQQDVLANPKCKGFVTQGGAMSFQQSVFHGVPVVVVPGFGDQPFVAKSAVHHEFGIYLELSDITLETFSGAIRQILENKKYAKAIKEASSRFRDRPLSAVDTAV</sequence>
<dbReference type="Pfam" id="PF00201">
    <property type="entry name" value="UDPGT"/>
    <property type="match status" value="1"/>
</dbReference>
<comment type="similarity">
    <text evidence="1 4">Belongs to the UDP-glycosyltransferase family.</text>
</comment>
<keyword evidence="2 4" id="KW-0328">Glycosyltransferase</keyword>
<evidence type="ECO:0000313" key="7">
    <source>
        <dbReference type="Proteomes" id="UP000708208"/>
    </source>
</evidence>
<dbReference type="OrthoDB" id="5835829at2759"/>
<feature type="non-terminal residue" evidence="6">
    <location>
        <position position="197"/>
    </location>
</feature>
<dbReference type="EC" id="2.4.1.17" evidence="5"/>
<dbReference type="PANTHER" id="PTHR48043">
    <property type="entry name" value="EG:EG0003.4 PROTEIN-RELATED"/>
    <property type="match status" value="1"/>
</dbReference>
<gene>
    <name evidence="6" type="ORF">AFUS01_LOCUS33229</name>
</gene>